<dbReference type="InterPro" id="IPR050951">
    <property type="entry name" value="Retrovirus_Pol_polyprotein"/>
</dbReference>
<comment type="caution">
    <text evidence="8">The sequence shown here is derived from an EMBL/GenBank/DDBJ whole genome shotgun (WGS) entry which is preliminary data.</text>
</comment>
<proteinExistence type="predicted"/>
<evidence type="ECO:0000313" key="9">
    <source>
        <dbReference type="Proteomes" id="UP001283361"/>
    </source>
</evidence>
<keyword evidence="3" id="KW-0540">Nuclease</keyword>
<dbReference type="Proteomes" id="UP001283361">
    <property type="component" value="Unassembled WGS sequence"/>
</dbReference>
<dbReference type="GO" id="GO:0016787">
    <property type="term" value="F:hydrolase activity"/>
    <property type="evidence" value="ECO:0007669"/>
    <property type="project" value="UniProtKB-KW"/>
</dbReference>
<evidence type="ECO:0000256" key="3">
    <source>
        <dbReference type="ARBA" id="ARBA00022722"/>
    </source>
</evidence>
<keyword evidence="1" id="KW-0808">Transferase</keyword>
<organism evidence="8 9">
    <name type="scientific">Elysia crispata</name>
    <name type="common">lettuce slug</name>
    <dbReference type="NCBI Taxonomy" id="231223"/>
    <lineage>
        <taxon>Eukaryota</taxon>
        <taxon>Metazoa</taxon>
        <taxon>Spiralia</taxon>
        <taxon>Lophotrochozoa</taxon>
        <taxon>Mollusca</taxon>
        <taxon>Gastropoda</taxon>
        <taxon>Heterobranchia</taxon>
        <taxon>Euthyneura</taxon>
        <taxon>Panpulmonata</taxon>
        <taxon>Sacoglossa</taxon>
        <taxon>Placobranchoidea</taxon>
        <taxon>Plakobranchidae</taxon>
        <taxon>Elysia</taxon>
    </lineage>
</organism>
<dbReference type="GO" id="GO:0003964">
    <property type="term" value="F:RNA-directed DNA polymerase activity"/>
    <property type="evidence" value="ECO:0007669"/>
    <property type="project" value="UniProtKB-KW"/>
</dbReference>
<evidence type="ECO:0000256" key="4">
    <source>
        <dbReference type="ARBA" id="ARBA00022759"/>
    </source>
</evidence>
<dbReference type="GO" id="GO:0004519">
    <property type="term" value="F:endonuclease activity"/>
    <property type="evidence" value="ECO:0007669"/>
    <property type="project" value="UniProtKB-KW"/>
</dbReference>
<keyword evidence="6" id="KW-0695">RNA-directed DNA polymerase</keyword>
<keyword evidence="9" id="KW-1185">Reference proteome</keyword>
<feature type="domain" description="Reverse transcriptase RNase H-like" evidence="7">
    <location>
        <begin position="80"/>
        <end position="150"/>
    </location>
</feature>
<evidence type="ECO:0000256" key="1">
    <source>
        <dbReference type="ARBA" id="ARBA00022679"/>
    </source>
</evidence>
<sequence length="154" mass="17831">MNLKAKPDTVTSANNVDKRLFLQTYLDKDISYRFKEAKLISKLDALHGDWAIQLDESSSKFATFVSLFGRERDRPFSGRKTITSVNKFIIDSEKRDANIDREPLALDRLHTYIFGRLVTILSDHKSLKILQHKNLTKAPPRLQRMLLRFQPITA</sequence>
<dbReference type="PANTHER" id="PTHR37984">
    <property type="entry name" value="PROTEIN CBG26694"/>
    <property type="match status" value="1"/>
</dbReference>
<gene>
    <name evidence="8" type="ORF">RRG08_046489</name>
</gene>
<evidence type="ECO:0000256" key="5">
    <source>
        <dbReference type="ARBA" id="ARBA00022801"/>
    </source>
</evidence>
<keyword evidence="2" id="KW-0548">Nucleotidyltransferase</keyword>
<dbReference type="InterPro" id="IPR041373">
    <property type="entry name" value="RT_RNaseH"/>
</dbReference>
<evidence type="ECO:0000259" key="7">
    <source>
        <dbReference type="Pfam" id="PF17917"/>
    </source>
</evidence>
<protein>
    <recommendedName>
        <fullName evidence="7">Reverse transcriptase RNase H-like domain-containing protein</fullName>
    </recommendedName>
</protein>
<accession>A0AAE0YIR7</accession>
<name>A0AAE0YIR7_9GAST</name>
<dbReference type="EMBL" id="JAWDGP010006108">
    <property type="protein sequence ID" value="KAK3747102.1"/>
    <property type="molecule type" value="Genomic_DNA"/>
</dbReference>
<keyword evidence="5" id="KW-0378">Hydrolase</keyword>
<evidence type="ECO:0000256" key="2">
    <source>
        <dbReference type="ARBA" id="ARBA00022695"/>
    </source>
</evidence>
<dbReference type="PANTHER" id="PTHR37984:SF7">
    <property type="entry name" value="INTEGRASE CATALYTIC DOMAIN-CONTAINING PROTEIN"/>
    <property type="match status" value="1"/>
</dbReference>
<dbReference type="Pfam" id="PF17917">
    <property type="entry name" value="RT_RNaseH"/>
    <property type="match status" value="1"/>
</dbReference>
<dbReference type="AlphaFoldDB" id="A0AAE0YIR7"/>
<evidence type="ECO:0000313" key="8">
    <source>
        <dbReference type="EMBL" id="KAK3747102.1"/>
    </source>
</evidence>
<reference evidence="8" key="1">
    <citation type="journal article" date="2023" name="G3 (Bethesda)">
        <title>A reference genome for the long-term kleptoplast-retaining sea slug Elysia crispata morphotype clarki.</title>
        <authorList>
            <person name="Eastman K.E."/>
            <person name="Pendleton A.L."/>
            <person name="Shaikh M.A."/>
            <person name="Suttiyut T."/>
            <person name="Ogas R."/>
            <person name="Tomko P."/>
            <person name="Gavelis G."/>
            <person name="Widhalm J.R."/>
            <person name="Wisecaver J.H."/>
        </authorList>
    </citation>
    <scope>NUCLEOTIDE SEQUENCE</scope>
    <source>
        <strain evidence="8">ECLA1</strain>
    </source>
</reference>
<evidence type="ECO:0000256" key="6">
    <source>
        <dbReference type="ARBA" id="ARBA00022918"/>
    </source>
</evidence>
<keyword evidence="4" id="KW-0255">Endonuclease</keyword>